<comment type="caution">
    <text evidence="2">The sequence shown here is derived from an EMBL/GenBank/DDBJ whole genome shotgun (WGS) entry which is preliminary data.</text>
</comment>
<dbReference type="EMBL" id="QDHA01000154">
    <property type="protein sequence ID" value="RCJ03489.1"/>
    <property type="molecule type" value="Genomic_DNA"/>
</dbReference>
<dbReference type="GO" id="GO:0004519">
    <property type="term" value="F:endonuclease activity"/>
    <property type="evidence" value="ECO:0007669"/>
    <property type="project" value="UniProtKB-KW"/>
</dbReference>
<accession>A0A367P6N9</accession>
<dbReference type="InterPro" id="IPR002711">
    <property type="entry name" value="HNH"/>
</dbReference>
<dbReference type="CDD" id="cd00085">
    <property type="entry name" value="HNHc"/>
    <property type="match status" value="1"/>
</dbReference>
<name>A0A367P6N9_CUPNE</name>
<reference evidence="2 3" key="1">
    <citation type="submission" date="2018-04" db="EMBL/GenBank/DDBJ databases">
        <title>Cupriavidus necator CR12 genome sequencing and assembly.</title>
        <authorList>
            <person name="Ben Fekih I."/>
            <person name="Mazhar H.S."/>
            <person name="Bello S.K."/>
            <person name="Rensing C."/>
        </authorList>
    </citation>
    <scope>NUCLEOTIDE SEQUENCE [LARGE SCALE GENOMIC DNA]</scope>
    <source>
        <strain evidence="2 3">CR12</strain>
    </source>
</reference>
<dbReference type="SMART" id="SM00507">
    <property type="entry name" value="HNHc"/>
    <property type="match status" value="1"/>
</dbReference>
<dbReference type="PANTHER" id="PTHR33877:SF1">
    <property type="entry name" value="TYPE IV METHYL-DIRECTED RESTRICTION ENZYME ECOKMCRA"/>
    <property type="match status" value="1"/>
</dbReference>
<dbReference type="NCBIfam" id="NF040563">
    <property type="entry name" value="guided_IscB"/>
    <property type="match status" value="1"/>
</dbReference>
<dbReference type="InterPro" id="IPR047693">
    <property type="entry name" value="RNA-guided_IscB-like"/>
</dbReference>
<evidence type="ECO:0000313" key="3">
    <source>
        <dbReference type="Proteomes" id="UP000253501"/>
    </source>
</evidence>
<dbReference type="Pfam" id="PF14239">
    <property type="entry name" value="RRXRR"/>
    <property type="match status" value="1"/>
</dbReference>
<proteinExistence type="predicted"/>
<keyword evidence="2" id="KW-0540">Nuclease</keyword>
<evidence type="ECO:0000313" key="2">
    <source>
        <dbReference type="EMBL" id="RCJ03489.1"/>
    </source>
</evidence>
<feature type="non-terminal residue" evidence="2">
    <location>
        <position position="397"/>
    </location>
</feature>
<dbReference type="Gene3D" id="1.10.30.50">
    <property type="match status" value="1"/>
</dbReference>
<dbReference type="Pfam" id="PF01844">
    <property type="entry name" value="HNH"/>
    <property type="match status" value="1"/>
</dbReference>
<organism evidence="2 3">
    <name type="scientific">Cupriavidus necator</name>
    <name type="common">Alcaligenes eutrophus</name>
    <name type="synonym">Ralstonia eutropha</name>
    <dbReference type="NCBI Taxonomy" id="106590"/>
    <lineage>
        <taxon>Bacteria</taxon>
        <taxon>Pseudomonadati</taxon>
        <taxon>Pseudomonadota</taxon>
        <taxon>Betaproteobacteria</taxon>
        <taxon>Burkholderiales</taxon>
        <taxon>Burkholderiaceae</taxon>
        <taxon>Cupriavidus</taxon>
    </lineage>
</organism>
<feature type="domain" description="HNH nuclease" evidence="1">
    <location>
        <begin position="167"/>
        <end position="218"/>
    </location>
</feature>
<dbReference type="Proteomes" id="UP000253501">
    <property type="component" value="Unassembled WGS sequence"/>
</dbReference>
<gene>
    <name evidence="2" type="ORF">DDK22_37080</name>
</gene>
<keyword evidence="2" id="KW-0378">Hydrolase</keyword>
<protein>
    <submittedName>
        <fullName evidence="2">HNH endonuclease</fullName>
    </submittedName>
</protein>
<dbReference type="InterPro" id="IPR025938">
    <property type="entry name" value="RRXRR_dom"/>
</dbReference>
<dbReference type="InterPro" id="IPR003615">
    <property type="entry name" value="HNH_nuc"/>
</dbReference>
<sequence>RGRARVHRLMPFAIRLTDRRLVQSALQPLRLKLDPGSKETGVAIVREATSEAAGEPDAFVLSLAEIIHRGRQISEALTSRRSMRRARRGRKTRYRAARFNNRRKPTGWLAPSLRHRVDTTAAWVRRFIKLAPITALSMELVRFDMQAMENPEISGVEYQQGTLQGYEVKEYLLAKFGRSCSYCDATDRPLEAEHIVAKANGGSDRVSNLTLACRPCNQKKGKLALEAFLRRDPARAKHILARAKAPLRDAAAVNATRLALLDALRSFRLSVETGSGGQTKYNRRRLEMPKSHALDAACVGNVHAVSDWQRPVLRIKCAGRGSYQRTRLTAHGFPRGYLMRDKRAFGFQTGDMVKAVVPSGKKAGTHVGRVAIRATGSFNIQTAAGVVQGISYKHCRV</sequence>
<dbReference type="InterPro" id="IPR052892">
    <property type="entry name" value="NA-targeting_endonuclease"/>
</dbReference>
<evidence type="ECO:0000259" key="1">
    <source>
        <dbReference type="SMART" id="SM00507"/>
    </source>
</evidence>
<dbReference type="PANTHER" id="PTHR33877">
    <property type="entry name" value="SLL1193 PROTEIN"/>
    <property type="match status" value="1"/>
</dbReference>
<keyword evidence="2" id="KW-0255">Endonuclease</keyword>
<dbReference type="AlphaFoldDB" id="A0A367P6N9"/>
<feature type="non-terminal residue" evidence="2">
    <location>
        <position position="1"/>
    </location>
</feature>